<dbReference type="OrthoDB" id="9989223at2759"/>
<dbReference type="EMBL" id="VFQX01000027">
    <property type="protein sequence ID" value="KAF0979454.1"/>
    <property type="molecule type" value="Genomic_DNA"/>
</dbReference>
<dbReference type="VEuPathDB" id="AmoebaDB:NfTy_055200"/>
<dbReference type="InterPro" id="IPR051082">
    <property type="entry name" value="Pentapeptide-BTB/POZ_domain"/>
</dbReference>
<dbReference type="PANTHER" id="PTHR14136">
    <property type="entry name" value="BTB_POZ DOMAIN-CONTAINING PROTEIN KCTD9"/>
    <property type="match status" value="1"/>
</dbReference>
<evidence type="ECO:0000313" key="3">
    <source>
        <dbReference type="Proteomes" id="UP000444721"/>
    </source>
</evidence>
<organism evidence="2 3">
    <name type="scientific">Naegleria fowleri</name>
    <name type="common">Brain eating amoeba</name>
    <dbReference type="NCBI Taxonomy" id="5763"/>
    <lineage>
        <taxon>Eukaryota</taxon>
        <taxon>Discoba</taxon>
        <taxon>Heterolobosea</taxon>
        <taxon>Tetramitia</taxon>
        <taxon>Eutetramitia</taxon>
        <taxon>Vahlkampfiidae</taxon>
        <taxon>Naegleria</taxon>
    </lineage>
</organism>
<dbReference type="SUPFAM" id="SSF54695">
    <property type="entry name" value="POZ domain"/>
    <property type="match status" value="1"/>
</dbReference>
<dbReference type="PROSITE" id="PS51886">
    <property type="entry name" value="TLDC"/>
    <property type="match status" value="1"/>
</dbReference>
<dbReference type="SUPFAM" id="SSF141571">
    <property type="entry name" value="Pentapeptide repeat-like"/>
    <property type="match status" value="6"/>
</dbReference>
<dbReference type="InterPro" id="IPR006571">
    <property type="entry name" value="TLDc_dom"/>
</dbReference>
<dbReference type="InterPro" id="IPR001646">
    <property type="entry name" value="5peptide_repeat"/>
</dbReference>
<proteinExistence type="predicted"/>
<dbReference type="AlphaFoldDB" id="A0A6A5BYP8"/>
<feature type="domain" description="TLDc" evidence="1">
    <location>
        <begin position="935"/>
        <end position="1110"/>
    </location>
</feature>
<reference evidence="2 3" key="1">
    <citation type="journal article" date="2019" name="Sci. Rep.">
        <title>Nanopore sequencing improves the draft genome of the human pathogenic amoeba Naegleria fowleri.</title>
        <authorList>
            <person name="Liechti N."/>
            <person name="Schurch N."/>
            <person name="Bruggmann R."/>
            <person name="Wittwer M."/>
        </authorList>
    </citation>
    <scope>NUCLEOTIDE SEQUENCE [LARGE SCALE GENOMIC DNA]</scope>
    <source>
        <strain evidence="2 3">ATCC 30894</strain>
    </source>
</reference>
<dbReference type="VEuPathDB" id="AmoebaDB:NfTy_055450"/>
<comment type="caution">
    <text evidence="2">The sequence shown here is derived from an EMBL/GenBank/DDBJ whole genome shotgun (WGS) entry which is preliminary data.</text>
</comment>
<dbReference type="Gene3D" id="2.160.20.80">
    <property type="entry name" value="E3 ubiquitin-protein ligase SopA"/>
    <property type="match status" value="7"/>
</dbReference>
<accession>A0A6A5BYP8</accession>
<gene>
    <name evidence="2" type="ORF">FDP41_001797</name>
</gene>
<dbReference type="PANTHER" id="PTHR14136:SF17">
    <property type="entry name" value="BTB_POZ DOMAIN-CONTAINING PROTEIN KCTD9"/>
    <property type="match status" value="1"/>
</dbReference>
<dbReference type="RefSeq" id="XP_044564167.1">
    <property type="nucleotide sequence ID" value="XM_044704920.1"/>
</dbReference>
<dbReference type="VEuPathDB" id="AmoebaDB:NF0103340"/>
<dbReference type="Pfam" id="PF00805">
    <property type="entry name" value="Pentapeptide"/>
    <property type="match status" value="7"/>
</dbReference>
<dbReference type="VEuPathDB" id="AmoebaDB:NF0125800"/>
<dbReference type="OMA" id="EACCESA"/>
<dbReference type="GeneID" id="68109015"/>
<dbReference type="Pfam" id="PF13599">
    <property type="entry name" value="Pentapeptide_4"/>
    <property type="match status" value="2"/>
</dbReference>
<dbReference type="VEuPathDB" id="AmoebaDB:NfTy_055290"/>
<keyword evidence="3" id="KW-1185">Reference proteome</keyword>
<dbReference type="InterPro" id="IPR011333">
    <property type="entry name" value="SKP1/BTB/POZ_sf"/>
</dbReference>
<dbReference type="Pfam" id="PF07534">
    <property type="entry name" value="TLD"/>
    <property type="match status" value="1"/>
</dbReference>
<name>A0A6A5BYP8_NAEFO</name>
<evidence type="ECO:0000313" key="2">
    <source>
        <dbReference type="EMBL" id="KAF0979454.1"/>
    </source>
</evidence>
<dbReference type="VEuPathDB" id="AmoebaDB:NF0103430"/>
<evidence type="ECO:0000259" key="1">
    <source>
        <dbReference type="PROSITE" id="PS51886"/>
    </source>
</evidence>
<dbReference type="Gene3D" id="3.30.710.10">
    <property type="entry name" value="Potassium Channel Kv1.1, Chain A"/>
    <property type="match status" value="1"/>
</dbReference>
<dbReference type="Proteomes" id="UP000444721">
    <property type="component" value="Unassembled WGS sequence"/>
</dbReference>
<protein>
    <recommendedName>
        <fullName evidence="1">TLDc domain-containing protein</fullName>
    </recommendedName>
</protein>
<dbReference type="SMART" id="SM00584">
    <property type="entry name" value="TLDc"/>
    <property type="match status" value="1"/>
</dbReference>
<sequence length="1110" mass="124677">MSRYKLEYSNKPLHLNVGGTVLTVSLGHFLHNEREPDNLFEKMFTGEHPLYETPSIEFTDKVFFVDCELDVFKEIYNWLKYGTLGESKTNETLRINLKNQAKTFHLSRLVNELEKCEEEYGFSYLSTPTTNMKRKIAKTDFMNLLNLSRSQKTTFKLSGMDLRNVFPLEHLDLSQCEIISSNLSKMNLKDVKFSHSILNGCDFSGCHLTNVDFSNCDLKDSNFCGANLNSTNFTNSNLEGVKLVDFSFTDINFSNCDLRESELTGCTFNRCAFQLTKLNNASVLQCGFENMTFKTIRANQNLKIKQCKFENCNLKGRSNITQSLFDKTRLINCNVNGCDMSNLDLRGSFFENVTDMNFSNTNLEGCSFKQIILQKLKFNSKTTLSGCKMEQVDLSGCNLSEYNLSKCSFVGCEFSTTILQNTNFCGSSFNNCSFKQVDLRTIILDNNTRATQCNMQQVDLSGQKDVKNFVMGGNSFTNSNLSHCDLSNTVLKGCSFTQCQLKGTNLSCCDLNACSFKEIEIRETFIDKTSFSGCKMIQMNFSGMNLKEDLATFSNAVLNSCNFSFCGLSNSNLSKCDLRNSNFCGANLNSTNFTNSNLQSCLFDKETTFISTKLDGIDFTNASLKGVRLKGYSFGKTSFSNCDLTHSDINKCIFYGCNFTKTKLDKTSFKECSFTTCSFIDVDLRTNILDNNTRATQCNMQQVDLSGRKDVKNFVMGGNSFTNSNLSHCDLSNTVLKGYTFVKCLLAETNFCNSDLSDSVFQEVNLKTIIFNENTKMKACKLIQSALPSSTSLDLSNSTLNKCDLRESEFKQVNFSSCSFNDCQLDSTTIFNSCVLTEVNFDNKNLKGVSFENSNMSKMSFHKTCLQGCNLSGCDLSDSNVKECDMKECILKGSNLQNSIFEHCNLTGCDIQNANTQGMKISNCQSENVFSSSNILNSAQAIFSISSTLKLKKPVSQCSLLYRGSRDGFTAQTFHSRCDSKSPTLTIIKSQHNQIFGGFTTQTWNHTDDCKPDSEAFIFKYHDSTCTFEILPVTRPEKAIYCHSSYLAVFGGISITDKCNENMNCCNLGRSYSLPESLKQQNLKYRDAQVQSYLAGSYKFKVSEIEVYQV</sequence>
<dbReference type="VEuPathDB" id="AmoebaDB:FDP41_001797"/>